<accession>A0AAW1RVX5</accession>
<dbReference type="GO" id="GO:0120170">
    <property type="term" value="F:intraciliary transport particle B binding"/>
    <property type="evidence" value="ECO:0007669"/>
    <property type="project" value="TreeGrafter"/>
</dbReference>
<dbReference type="PANTHER" id="PTHR20931">
    <property type="entry name" value="TETRATRICOPEPTIDE REPEAT PROTEIN 30"/>
    <property type="match status" value="1"/>
</dbReference>
<keyword evidence="2" id="KW-0802">TPR repeat</keyword>
<comment type="caution">
    <text evidence="3">The sequence shown here is derived from an EMBL/GenBank/DDBJ whole genome shotgun (WGS) entry which is preliminary data.</text>
</comment>
<reference evidence="3 4" key="1">
    <citation type="journal article" date="2024" name="Nat. Commun.">
        <title>Phylogenomics reveals the evolutionary origins of lichenization in chlorophyte algae.</title>
        <authorList>
            <person name="Puginier C."/>
            <person name="Libourel C."/>
            <person name="Otte J."/>
            <person name="Skaloud P."/>
            <person name="Haon M."/>
            <person name="Grisel S."/>
            <person name="Petersen M."/>
            <person name="Berrin J.G."/>
            <person name="Delaux P.M."/>
            <person name="Dal Grande F."/>
            <person name="Keller J."/>
        </authorList>
    </citation>
    <scope>NUCLEOTIDE SEQUENCE [LARGE SCALE GENOMIC DNA]</scope>
    <source>
        <strain evidence="3 4">SAG 2145</strain>
    </source>
</reference>
<dbReference type="GO" id="GO:0030992">
    <property type="term" value="C:intraciliary transport particle B"/>
    <property type="evidence" value="ECO:0007669"/>
    <property type="project" value="TreeGrafter"/>
</dbReference>
<gene>
    <name evidence="3" type="ORF">WJX74_008791</name>
</gene>
<keyword evidence="4" id="KW-1185">Reference proteome</keyword>
<protein>
    <recommendedName>
        <fullName evidence="5">Tetratricopeptide repeat protein 30</fullName>
    </recommendedName>
</protein>
<name>A0AAW1RVX5_9CHLO</name>
<organism evidence="3 4">
    <name type="scientific">Apatococcus lobatus</name>
    <dbReference type="NCBI Taxonomy" id="904363"/>
    <lineage>
        <taxon>Eukaryota</taxon>
        <taxon>Viridiplantae</taxon>
        <taxon>Chlorophyta</taxon>
        <taxon>core chlorophytes</taxon>
        <taxon>Trebouxiophyceae</taxon>
        <taxon>Chlorellales</taxon>
        <taxon>Chlorellaceae</taxon>
        <taxon>Apatococcus</taxon>
    </lineage>
</organism>
<dbReference type="PANTHER" id="PTHR20931:SF0">
    <property type="entry name" value="TETRATRICOPEPTIDE REPEAT PROTEIN 30"/>
    <property type="match status" value="1"/>
</dbReference>
<dbReference type="SUPFAM" id="SSF48452">
    <property type="entry name" value="TPR-like"/>
    <property type="match status" value="2"/>
</dbReference>
<dbReference type="InterPro" id="IPR011990">
    <property type="entry name" value="TPR-like_helical_dom_sf"/>
</dbReference>
<evidence type="ECO:0000313" key="3">
    <source>
        <dbReference type="EMBL" id="KAK9837968.1"/>
    </source>
</evidence>
<evidence type="ECO:0008006" key="5">
    <source>
        <dbReference type="Google" id="ProtNLM"/>
    </source>
</evidence>
<dbReference type="GO" id="GO:0005879">
    <property type="term" value="C:axonemal microtubule"/>
    <property type="evidence" value="ECO:0007669"/>
    <property type="project" value="TreeGrafter"/>
</dbReference>
<keyword evidence="1" id="KW-0677">Repeat</keyword>
<evidence type="ECO:0000313" key="4">
    <source>
        <dbReference type="Proteomes" id="UP001438707"/>
    </source>
</evidence>
<dbReference type="InterPro" id="IPR039941">
    <property type="entry name" value="TT30"/>
</dbReference>
<evidence type="ECO:0000256" key="1">
    <source>
        <dbReference type="ARBA" id="ARBA00022737"/>
    </source>
</evidence>
<dbReference type="Gene3D" id="1.25.40.10">
    <property type="entry name" value="Tetratricopeptide repeat domain"/>
    <property type="match status" value="3"/>
</dbReference>
<dbReference type="Proteomes" id="UP001438707">
    <property type="component" value="Unassembled WGS sequence"/>
</dbReference>
<sequence>MSSPSKQRPWEGQITNQVYSQIAKEEYSEACQLLKDLLRRKPRCQAGQSLLGFCSYQRGDYQAAADSYAALLQLCPENRQYRQDFAKAQLKAGQSEEAAITAGAISSHRPGADLLQLCIKFALNDIPGCRQLLDSPAVSPLDACTAAGCLLYSEGNYIEAHGKFAEAAAICTLRPQLIYAMGLCCYQEKQYGAALALAAEIIEHGVREHPELGIGSTAKGQANVRRIPNSPVLQESALIEAFNLKAAVELHMGNVNAAQSALQDMPPRAEADLDPVTLHNLALAASEEDAAGCFSRLHHLLTSSCFPAEAFSNLLLLYCSPQHALYDAAADLMAQNPDLVEHSISKELLQFLDACMLKQRLPDAAFEKFEELSSKQLEGLHKLVKDLQVARLSRDELAIRKAILAYGAALEIFIPVLMAQAHISWEMEDYCQAESLLEQCSDVCQDHGVWRCNLAHATFMQDGKTAEAMDLYAPLIEKADASDGLLQVTAISIANLCAAYILDGQNDKAEAIMHSVEEEERHALLKDPEASSLHLCIINLVIGTLYCSRGLWDFGLSCMLKCLEPNERKLDEDTWFYTRNCLLSLLDGLAKRACSIKEETRAELMHFLQHVQEVPTCLIGPSATETTWSSISCESQQLLQVFRCIQTM</sequence>
<dbReference type="EMBL" id="JALJOS010000006">
    <property type="protein sequence ID" value="KAK9837968.1"/>
    <property type="molecule type" value="Genomic_DNA"/>
</dbReference>
<proteinExistence type="predicted"/>
<evidence type="ECO:0000256" key="2">
    <source>
        <dbReference type="ARBA" id="ARBA00022803"/>
    </source>
</evidence>
<dbReference type="GO" id="GO:0042073">
    <property type="term" value="P:intraciliary transport"/>
    <property type="evidence" value="ECO:0007669"/>
    <property type="project" value="TreeGrafter"/>
</dbReference>
<dbReference type="AlphaFoldDB" id="A0AAW1RVX5"/>